<evidence type="ECO:0000313" key="5">
    <source>
        <dbReference type="EMBL" id="CDX51450.1"/>
    </source>
</evidence>
<feature type="chain" id="PRO_5014219020" evidence="1">
    <location>
        <begin position="25"/>
        <end position="195"/>
    </location>
</feature>
<evidence type="ECO:0000259" key="2">
    <source>
        <dbReference type="SMART" id="SM00867"/>
    </source>
</evidence>
<feature type="signal peptide" evidence="1">
    <location>
        <begin position="1"/>
        <end position="24"/>
    </location>
</feature>
<accession>A0A090EW24</accession>
<reference evidence="10" key="2">
    <citation type="submission" date="2014-08" db="EMBL/GenBank/DDBJ databases">
        <authorList>
            <person name="Edwards T."/>
        </authorList>
    </citation>
    <scope>NUCLEOTIDE SEQUENCE [LARGE SCALE GENOMIC DNA]</scope>
</reference>
<dbReference type="EMBL" id="CCNE01000005">
    <property type="protein sequence ID" value="CDX51450.1"/>
    <property type="molecule type" value="Genomic_DNA"/>
</dbReference>
<dbReference type="PANTHER" id="PTHR34406">
    <property type="entry name" value="PROTEIN YCEI"/>
    <property type="match status" value="1"/>
</dbReference>
<evidence type="ECO:0000313" key="10">
    <source>
        <dbReference type="Proteomes" id="UP000182888"/>
    </source>
</evidence>
<dbReference type="Proteomes" id="UP000182888">
    <property type="component" value="Unassembled WGS sequence"/>
</dbReference>
<keyword evidence="7" id="KW-1185">Reference proteome</keyword>
<dbReference type="EMBL" id="CCNB01000012">
    <property type="protein sequence ID" value="CDX35824.1"/>
    <property type="molecule type" value="Genomic_DNA"/>
</dbReference>
<dbReference type="Proteomes" id="UP000046373">
    <property type="component" value="Unassembled WGS sequence"/>
</dbReference>
<evidence type="ECO:0000313" key="6">
    <source>
        <dbReference type="EMBL" id="CDX60304.1"/>
    </source>
</evidence>
<dbReference type="RefSeq" id="WP_040985683.1">
    <property type="nucleotide sequence ID" value="NZ_CCNB01000012.1"/>
</dbReference>
<reference evidence="8 9" key="4">
    <citation type="submission" date="2014-08" db="EMBL/GenBank/DDBJ databases">
        <authorList>
            <person name="Moulin Lionel"/>
        </authorList>
    </citation>
    <scope>NUCLEOTIDE SEQUENCE [LARGE SCALE GENOMIC DNA]</scope>
</reference>
<evidence type="ECO:0000313" key="7">
    <source>
        <dbReference type="Proteomes" id="UP000045285"/>
    </source>
</evidence>
<gene>
    <name evidence="6" type="ORF">MPL1032_30166</name>
    <name evidence="3" type="ORF">MPL3356_150227</name>
    <name evidence="5" type="ORF">MPL3365_130471</name>
    <name evidence="4" type="ORF">MPLDJ20_20334</name>
</gene>
<dbReference type="Gene3D" id="2.40.128.110">
    <property type="entry name" value="Lipid/polyisoprenoid-binding, YceI-like"/>
    <property type="match status" value="1"/>
</dbReference>
<reference evidence="6" key="1">
    <citation type="submission" date="2014-08" db="EMBL/GenBank/DDBJ databases">
        <title>DNA barcoding of Bradysia (Diptera: Sciaridae) for detection of the immature stages on agricultural crops.</title>
        <authorList>
            <person name="Shin S."/>
            <person name="Jung S."/>
            <person name="Heller K."/>
            <person name="Menzel F."/>
            <person name="Hong T.-K."/>
            <person name="Lee H."/>
            <person name="Lee S."/>
        </authorList>
    </citation>
    <scope>NUCLEOTIDE SEQUENCE</scope>
</reference>
<dbReference type="Pfam" id="PF04264">
    <property type="entry name" value="YceI"/>
    <property type="match status" value="1"/>
</dbReference>
<organism evidence="4 9">
    <name type="scientific">Mesorhizobium plurifarium</name>
    <dbReference type="NCBI Taxonomy" id="69974"/>
    <lineage>
        <taxon>Bacteria</taxon>
        <taxon>Pseudomonadati</taxon>
        <taxon>Pseudomonadota</taxon>
        <taxon>Alphaproteobacteria</taxon>
        <taxon>Hyphomicrobiales</taxon>
        <taxon>Phyllobacteriaceae</taxon>
        <taxon>Mesorhizobium</taxon>
    </lineage>
</organism>
<evidence type="ECO:0000313" key="9">
    <source>
        <dbReference type="Proteomes" id="UP000046373"/>
    </source>
</evidence>
<keyword evidence="1" id="KW-0732">Signal</keyword>
<feature type="domain" description="Lipid/polyisoprenoid-binding YceI-like" evidence="2">
    <location>
        <begin position="26"/>
        <end position="193"/>
    </location>
</feature>
<proteinExistence type="predicted"/>
<dbReference type="STRING" id="69974.MPLDJ20_20334"/>
<evidence type="ECO:0000256" key="1">
    <source>
        <dbReference type="SAM" id="SignalP"/>
    </source>
</evidence>
<reference evidence="7" key="3">
    <citation type="submission" date="2014-08" db="EMBL/GenBank/DDBJ databases">
        <authorList>
            <person name="Moulin L."/>
        </authorList>
    </citation>
    <scope>NUCLEOTIDE SEQUENCE [LARGE SCALE GENOMIC DNA]</scope>
</reference>
<dbReference type="AlphaFoldDB" id="A0A090EW24"/>
<dbReference type="EMBL" id="CCMZ01000007">
    <property type="protein sequence ID" value="CDX14140.1"/>
    <property type="molecule type" value="Genomic_DNA"/>
</dbReference>
<evidence type="ECO:0000313" key="4">
    <source>
        <dbReference type="EMBL" id="CDX35824.1"/>
    </source>
</evidence>
<dbReference type="EMBL" id="CCND01000023">
    <property type="protein sequence ID" value="CDX60304.1"/>
    <property type="molecule type" value="Genomic_DNA"/>
</dbReference>
<protein>
    <submittedName>
        <fullName evidence="4">YceI family protein</fullName>
    </submittedName>
</protein>
<dbReference type="GeneID" id="31890500"/>
<dbReference type="Proteomes" id="UP000046122">
    <property type="component" value="Unassembled WGS sequence"/>
</dbReference>
<dbReference type="Proteomes" id="UP000045285">
    <property type="component" value="Unassembled WGS sequence"/>
</dbReference>
<evidence type="ECO:0000313" key="3">
    <source>
        <dbReference type="EMBL" id="CDX14140.1"/>
    </source>
</evidence>
<dbReference type="SUPFAM" id="SSF101874">
    <property type="entry name" value="YceI-like"/>
    <property type="match status" value="1"/>
</dbReference>
<name>A0A090EW24_MESPL</name>
<sequence length="195" mass="20561">MRTTKLIAALAFAGASILTAAAHADNYDIDGQHAWVTFTVKHGIYGIAHGQFDAVKGSIVMDKADVTKSSVKAELDVGSVHTAFDQRDSDLKGPDFFNAAEFPTISFESTKVEKVDDKTGKVTGNLTISGVSKEVTLDVKLLNEAPAPWDATLTKAAFSATGKVSTADFPMAKAADGFGLGPEVDIVIDLEAVKK</sequence>
<dbReference type="InterPro" id="IPR036761">
    <property type="entry name" value="TTHA0802/YceI-like_sf"/>
</dbReference>
<dbReference type="InterPro" id="IPR007372">
    <property type="entry name" value="Lipid/polyisoprenoid-bd_YceI"/>
</dbReference>
<dbReference type="SMART" id="SM00867">
    <property type="entry name" value="YceI"/>
    <property type="match status" value="1"/>
</dbReference>
<evidence type="ECO:0000313" key="8">
    <source>
        <dbReference type="Proteomes" id="UP000046122"/>
    </source>
</evidence>
<dbReference type="PANTHER" id="PTHR34406:SF1">
    <property type="entry name" value="PROTEIN YCEI"/>
    <property type="match status" value="1"/>
</dbReference>